<organism evidence="2 3">
    <name type="scientific">Tolypocladium capitatum</name>
    <dbReference type="NCBI Taxonomy" id="45235"/>
    <lineage>
        <taxon>Eukaryota</taxon>
        <taxon>Fungi</taxon>
        <taxon>Dikarya</taxon>
        <taxon>Ascomycota</taxon>
        <taxon>Pezizomycotina</taxon>
        <taxon>Sordariomycetes</taxon>
        <taxon>Hypocreomycetidae</taxon>
        <taxon>Hypocreales</taxon>
        <taxon>Ophiocordycipitaceae</taxon>
        <taxon>Tolypocladium</taxon>
    </lineage>
</organism>
<feature type="compositionally biased region" description="Basic residues" evidence="1">
    <location>
        <begin position="171"/>
        <end position="180"/>
    </location>
</feature>
<feature type="compositionally biased region" description="Pro residues" evidence="1">
    <location>
        <begin position="118"/>
        <end position="127"/>
    </location>
</feature>
<sequence length="343" mass="36803">MCGEITTVCTDCGAERFLFWDECKHYWRLYAAALEEGPGEAKPQPEDCIYRECVERAANLGTCPNLDNCISSVRLRNEQAKAERRCIAAARAQLEREKREGRYKAAFAKQYFCKRPVPAVPPPPPPSEHIGISLGSEEPRQRGQEEQLTARRGKGPEHQEAKEAARETLRRQKRKLRSRARGCALSSGGSESQSQSQSQSQSEDSPPSAQDSPCSTQDSGSSTQPREALEVPDSDISLIVTEPGEAVEAADSGVSLTMPDAEAGAAQLHQRRARPSNASSEATTAVAEPSPKPSCTSANSDDQDTCQRGEGGEAAAKGAGRGAALGMVGHIWGRISAGLGIVR</sequence>
<evidence type="ECO:0000256" key="1">
    <source>
        <dbReference type="SAM" id="MobiDB-lite"/>
    </source>
</evidence>
<comment type="caution">
    <text evidence="2">The sequence shown here is derived from an EMBL/GenBank/DDBJ whole genome shotgun (WGS) entry which is preliminary data.</text>
</comment>
<feature type="region of interest" description="Disordered" evidence="1">
    <location>
        <begin position="115"/>
        <end position="320"/>
    </location>
</feature>
<gene>
    <name evidence="2" type="ORF">TCAP_04559</name>
</gene>
<evidence type="ECO:0000313" key="2">
    <source>
        <dbReference type="EMBL" id="PNY25500.1"/>
    </source>
</evidence>
<proteinExistence type="predicted"/>
<evidence type="ECO:0000313" key="3">
    <source>
        <dbReference type="Proteomes" id="UP000236621"/>
    </source>
</evidence>
<accession>A0A2K3QD88</accession>
<feature type="compositionally biased region" description="Basic and acidic residues" evidence="1">
    <location>
        <begin position="137"/>
        <end position="170"/>
    </location>
</feature>
<reference evidence="2 3" key="1">
    <citation type="submission" date="2017-08" db="EMBL/GenBank/DDBJ databases">
        <title>Harnessing the power of phylogenomics to disentangle the directionality and signatures of interkingdom host jumping in the parasitic fungal genus Tolypocladium.</title>
        <authorList>
            <person name="Quandt C.A."/>
            <person name="Patterson W."/>
            <person name="Spatafora J.W."/>
        </authorList>
    </citation>
    <scope>NUCLEOTIDE SEQUENCE [LARGE SCALE GENOMIC DNA]</scope>
    <source>
        <strain evidence="2 3">CBS 113982</strain>
    </source>
</reference>
<keyword evidence="3" id="KW-1185">Reference proteome</keyword>
<dbReference type="AlphaFoldDB" id="A0A2K3QD88"/>
<dbReference type="Proteomes" id="UP000236621">
    <property type="component" value="Unassembled WGS sequence"/>
</dbReference>
<feature type="compositionally biased region" description="Polar residues" evidence="1">
    <location>
        <begin position="213"/>
        <end position="225"/>
    </location>
</feature>
<name>A0A2K3QD88_9HYPO</name>
<dbReference type="EMBL" id="NRSZ01000735">
    <property type="protein sequence ID" value="PNY25500.1"/>
    <property type="molecule type" value="Genomic_DNA"/>
</dbReference>
<protein>
    <submittedName>
        <fullName evidence="2">Uncharacterized protein</fullName>
    </submittedName>
</protein>
<feature type="compositionally biased region" description="Low complexity" evidence="1">
    <location>
        <begin position="186"/>
        <end position="212"/>
    </location>
</feature>
<dbReference type="OrthoDB" id="10499572at2759"/>